<name>A0ABP6UUR1_9ACTN</name>
<evidence type="ECO:0000313" key="4">
    <source>
        <dbReference type="Proteomes" id="UP001500301"/>
    </source>
</evidence>
<keyword evidence="2" id="KW-0812">Transmembrane</keyword>
<reference evidence="4" key="1">
    <citation type="journal article" date="2019" name="Int. J. Syst. Evol. Microbiol.">
        <title>The Global Catalogue of Microorganisms (GCM) 10K type strain sequencing project: providing services to taxonomists for standard genome sequencing and annotation.</title>
        <authorList>
            <consortium name="The Broad Institute Genomics Platform"/>
            <consortium name="The Broad Institute Genome Sequencing Center for Infectious Disease"/>
            <person name="Wu L."/>
            <person name="Ma J."/>
        </authorList>
    </citation>
    <scope>NUCLEOTIDE SEQUENCE [LARGE SCALE GENOMIC DNA]</scope>
    <source>
        <strain evidence="4">JCM 17460</strain>
    </source>
</reference>
<keyword evidence="2" id="KW-0472">Membrane</keyword>
<feature type="transmembrane region" description="Helical" evidence="2">
    <location>
        <begin position="84"/>
        <end position="107"/>
    </location>
</feature>
<evidence type="ECO:0000256" key="2">
    <source>
        <dbReference type="SAM" id="Phobius"/>
    </source>
</evidence>
<evidence type="ECO:0000313" key="3">
    <source>
        <dbReference type="EMBL" id="GAA3518375.1"/>
    </source>
</evidence>
<keyword evidence="4" id="KW-1185">Reference proteome</keyword>
<dbReference type="Proteomes" id="UP001500301">
    <property type="component" value="Unassembled WGS sequence"/>
</dbReference>
<feature type="compositionally biased region" description="Low complexity" evidence="1">
    <location>
        <begin position="184"/>
        <end position="212"/>
    </location>
</feature>
<proteinExistence type="predicted"/>
<evidence type="ECO:0000256" key="1">
    <source>
        <dbReference type="SAM" id="MobiDB-lite"/>
    </source>
</evidence>
<sequence length="218" mass="23569">MNTVPVALWRLLVAASAATGVVLAAREYDVWWTALSQLSNLAVAACFLVVAVREPRSPWLRGALTTLMVLVGLAYVPMQNGNLWHAWSLLEHVVTPSLVVLDFVLVGRNHHHVRWWHPLSWLVPPTAYLLWYVGDDLAVYAALDAAHPAQFGQRIAVLLGLLLATGFALYRLGRRRDPLPVRLTAGGRRTSGSSAGSRGSGRSRSTPGSAGAVRAPAS</sequence>
<feature type="region of interest" description="Disordered" evidence="1">
    <location>
        <begin position="181"/>
        <end position="218"/>
    </location>
</feature>
<organism evidence="3 4">
    <name type="scientific">Nocardioides daeguensis</name>
    <dbReference type="NCBI Taxonomy" id="908359"/>
    <lineage>
        <taxon>Bacteria</taxon>
        <taxon>Bacillati</taxon>
        <taxon>Actinomycetota</taxon>
        <taxon>Actinomycetes</taxon>
        <taxon>Propionibacteriales</taxon>
        <taxon>Nocardioidaceae</taxon>
        <taxon>Nocardioides</taxon>
    </lineage>
</organism>
<keyword evidence="2" id="KW-1133">Transmembrane helix</keyword>
<gene>
    <name evidence="3" type="ORF">GCM10022263_02620</name>
</gene>
<accession>A0ABP6UUR1</accession>
<dbReference type="RefSeq" id="WP_218235053.1">
    <property type="nucleotide sequence ID" value="NZ_BAABBB010000003.1"/>
</dbReference>
<feature type="transmembrane region" description="Helical" evidence="2">
    <location>
        <begin position="155"/>
        <end position="173"/>
    </location>
</feature>
<feature type="transmembrane region" description="Helical" evidence="2">
    <location>
        <begin position="59"/>
        <end position="78"/>
    </location>
</feature>
<evidence type="ECO:0008006" key="5">
    <source>
        <dbReference type="Google" id="ProtNLM"/>
    </source>
</evidence>
<comment type="caution">
    <text evidence="3">The sequence shown here is derived from an EMBL/GenBank/DDBJ whole genome shotgun (WGS) entry which is preliminary data.</text>
</comment>
<protein>
    <recommendedName>
        <fullName evidence="5">Integral membrane protein</fullName>
    </recommendedName>
</protein>
<feature type="transmembrane region" description="Helical" evidence="2">
    <location>
        <begin position="34"/>
        <end position="52"/>
    </location>
</feature>
<dbReference type="EMBL" id="BAABBB010000003">
    <property type="protein sequence ID" value="GAA3518375.1"/>
    <property type="molecule type" value="Genomic_DNA"/>
</dbReference>
<feature type="transmembrane region" description="Helical" evidence="2">
    <location>
        <begin position="119"/>
        <end position="143"/>
    </location>
</feature>